<keyword evidence="2" id="KW-1185">Reference proteome</keyword>
<sequence length="111" mass="12987">MLDYVITKNKGCNDYRFTRTHKSSKCYLDHRMVHSKVFVKPYEKRPLKSSSYLRINVASLKNSEMTKNFEMHLNSKLAAIEEHMKCCDSIKSSAEVVVGFVKHKHQEQFSN</sequence>
<evidence type="ECO:0000313" key="2">
    <source>
        <dbReference type="Proteomes" id="UP001162480"/>
    </source>
</evidence>
<gene>
    <name evidence="1" type="ORF">OCTVUL_1B014538</name>
</gene>
<accession>A0AA36EX25</accession>
<protein>
    <submittedName>
        <fullName evidence="1">Uncharacterized protein</fullName>
    </submittedName>
</protein>
<dbReference type="Proteomes" id="UP001162480">
    <property type="component" value="Chromosome 2"/>
</dbReference>
<dbReference type="AlphaFoldDB" id="A0AA36EX25"/>
<dbReference type="EMBL" id="OX597815">
    <property type="protein sequence ID" value="CAI9717456.1"/>
    <property type="molecule type" value="Genomic_DNA"/>
</dbReference>
<name>A0AA36EX25_OCTVU</name>
<proteinExistence type="predicted"/>
<evidence type="ECO:0000313" key="1">
    <source>
        <dbReference type="EMBL" id="CAI9717456.1"/>
    </source>
</evidence>
<reference evidence="1" key="1">
    <citation type="submission" date="2023-08" db="EMBL/GenBank/DDBJ databases">
        <authorList>
            <person name="Alioto T."/>
            <person name="Alioto T."/>
            <person name="Gomez Garrido J."/>
        </authorList>
    </citation>
    <scope>NUCLEOTIDE SEQUENCE</scope>
</reference>
<organism evidence="1 2">
    <name type="scientific">Octopus vulgaris</name>
    <name type="common">Common octopus</name>
    <dbReference type="NCBI Taxonomy" id="6645"/>
    <lineage>
        <taxon>Eukaryota</taxon>
        <taxon>Metazoa</taxon>
        <taxon>Spiralia</taxon>
        <taxon>Lophotrochozoa</taxon>
        <taxon>Mollusca</taxon>
        <taxon>Cephalopoda</taxon>
        <taxon>Coleoidea</taxon>
        <taxon>Octopodiformes</taxon>
        <taxon>Octopoda</taxon>
        <taxon>Incirrata</taxon>
        <taxon>Octopodidae</taxon>
        <taxon>Octopus</taxon>
    </lineage>
</organism>